<evidence type="ECO:0000313" key="1">
    <source>
        <dbReference type="EMBL" id="KGO92300.1"/>
    </source>
</evidence>
<dbReference type="Proteomes" id="UP000030111">
    <property type="component" value="Unassembled WGS sequence"/>
</dbReference>
<protein>
    <submittedName>
        <fullName evidence="1">Uncharacterized protein</fullName>
    </submittedName>
</protein>
<dbReference type="AlphaFoldDB" id="A0A0A2MVQ1"/>
<evidence type="ECO:0000313" key="2">
    <source>
        <dbReference type="Proteomes" id="UP000030111"/>
    </source>
</evidence>
<proteinExistence type="predicted"/>
<name>A0A0A2MVQ1_9FLAO</name>
<gene>
    <name evidence="1" type="ORF">Q766_12570</name>
</gene>
<dbReference type="EMBL" id="JRLY01000010">
    <property type="protein sequence ID" value="KGO92300.1"/>
    <property type="molecule type" value="Genomic_DNA"/>
</dbReference>
<comment type="caution">
    <text evidence="1">The sequence shown here is derived from an EMBL/GenBank/DDBJ whole genome shotgun (WGS) entry which is preliminary data.</text>
</comment>
<keyword evidence="2" id="KW-1185">Reference proteome</keyword>
<accession>A0A0A2MVQ1</accession>
<dbReference type="eggNOG" id="ENOG5030QHE">
    <property type="taxonomic scope" value="Bacteria"/>
</dbReference>
<dbReference type="OrthoDB" id="1361250at2"/>
<sequence>MDFNYKELEHQLERACTDLHKDFHKKYHSEVYLSAGGSKLETFINDLQKEFENTAVNFLSKHNLEKDTEAKRRVFNITKLYAKKCIEDFSKI</sequence>
<organism evidence="1 2">
    <name type="scientific">Flavobacterium subsaxonicum WB 4.1-42 = DSM 21790</name>
    <dbReference type="NCBI Taxonomy" id="1121898"/>
    <lineage>
        <taxon>Bacteria</taxon>
        <taxon>Pseudomonadati</taxon>
        <taxon>Bacteroidota</taxon>
        <taxon>Flavobacteriia</taxon>
        <taxon>Flavobacteriales</taxon>
        <taxon>Flavobacteriaceae</taxon>
        <taxon>Flavobacterium</taxon>
    </lineage>
</organism>
<dbReference type="RefSeq" id="WP_026990103.1">
    <property type="nucleotide sequence ID" value="NZ_AUGP01000017.1"/>
</dbReference>
<reference evidence="1 2" key="1">
    <citation type="submission" date="2013-09" db="EMBL/GenBank/DDBJ databases">
        <authorList>
            <person name="Zeng Z."/>
            <person name="Chen C."/>
        </authorList>
    </citation>
    <scope>NUCLEOTIDE SEQUENCE [LARGE SCALE GENOMIC DNA]</scope>
    <source>
        <strain evidence="1 2">WB 4.1-42</strain>
    </source>
</reference>